<organism evidence="2 3">
    <name type="scientific">Thelonectria olida</name>
    <dbReference type="NCBI Taxonomy" id="1576542"/>
    <lineage>
        <taxon>Eukaryota</taxon>
        <taxon>Fungi</taxon>
        <taxon>Dikarya</taxon>
        <taxon>Ascomycota</taxon>
        <taxon>Pezizomycotina</taxon>
        <taxon>Sordariomycetes</taxon>
        <taxon>Hypocreomycetidae</taxon>
        <taxon>Hypocreales</taxon>
        <taxon>Nectriaceae</taxon>
        <taxon>Thelonectria</taxon>
    </lineage>
</organism>
<gene>
    <name evidence="2" type="ORF">B0T10DRAFT_576960</name>
</gene>
<evidence type="ECO:0000313" key="2">
    <source>
        <dbReference type="EMBL" id="KAH6885311.1"/>
    </source>
</evidence>
<feature type="compositionally biased region" description="Polar residues" evidence="1">
    <location>
        <begin position="20"/>
        <end position="31"/>
    </location>
</feature>
<proteinExistence type="predicted"/>
<dbReference type="Proteomes" id="UP000777438">
    <property type="component" value="Unassembled WGS sequence"/>
</dbReference>
<reference evidence="2 3" key="1">
    <citation type="journal article" date="2021" name="Nat. Commun.">
        <title>Genetic determinants of endophytism in the Arabidopsis root mycobiome.</title>
        <authorList>
            <person name="Mesny F."/>
            <person name="Miyauchi S."/>
            <person name="Thiergart T."/>
            <person name="Pickel B."/>
            <person name="Atanasova L."/>
            <person name="Karlsson M."/>
            <person name="Huettel B."/>
            <person name="Barry K.W."/>
            <person name="Haridas S."/>
            <person name="Chen C."/>
            <person name="Bauer D."/>
            <person name="Andreopoulos W."/>
            <person name="Pangilinan J."/>
            <person name="LaButti K."/>
            <person name="Riley R."/>
            <person name="Lipzen A."/>
            <person name="Clum A."/>
            <person name="Drula E."/>
            <person name="Henrissat B."/>
            <person name="Kohler A."/>
            <person name="Grigoriev I.V."/>
            <person name="Martin F.M."/>
            <person name="Hacquard S."/>
        </authorList>
    </citation>
    <scope>NUCLEOTIDE SEQUENCE [LARGE SCALE GENOMIC DNA]</scope>
    <source>
        <strain evidence="2 3">MPI-CAGE-CH-0241</strain>
    </source>
</reference>
<sequence length="669" mass="77189">MASYVDFRRRAEAPVKHVDASSNGQSFTTRARTWERKSTQLPGEVPFSRSHPPRPHPSRPVPRRDIKSMFHDANLDVDYSYVESGIRPPTVQRERTIEVIREIPPLKRVVTSASETTRVPAAPATTHGPDIQTIFDPNHPRDVTVHLELPISDDFGDELEEFSRLKRLGNFRAAIGYFEENLEDYQTHPYIFVQYAETLLEMGDYKSFGLLKPNLVFKRSSSRDGQGFRGQHDGAKSDAKSKELRLLRLNWDLLEATCTIHRQGTIHQAIGLANEALRTVNFELEIGSTEIQIFKLAVRILGEARLWNVGPPLSKSKLPMLQEAYETLLKQDRIWDFRDFFTAIFPWFDFESIMTGFYGTPGHSRRFIEDWINDEDELDGSTNLALLDMVVLILMLSFSQKDGVKTREDWFNDGQHLANSLKHNHPAYMKSRTFARWMAFQAAFSSLEEGKVFRDAVETNFDGLPGVTYYWGQGIQIPVYVPAAAENPGWDVPETSPESTEPILLTLKLAEQLQDYETEALCLELLIVASQDPASYFDKLCHLRNDLQADRFSFQWTCLSKYLVCKDEDSRRQLLNDLDSFQDWLDPNAIFDPEACFARDFIRRALAKKLNMDDFWEHPTRSLSRSMNIYDRYLPKSRSRFIRDSWMYLKQSTSEDARQPSPKGIRRRG</sequence>
<evidence type="ECO:0000256" key="1">
    <source>
        <dbReference type="SAM" id="MobiDB-lite"/>
    </source>
</evidence>
<feature type="compositionally biased region" description="Basic and acidic residues" evidence="1">
    <location>
        <begin position="1"/>
        <end position="19"/>
    </location>
</feature>
<keyword evidence="3" id="KW-1185">Reference proteome</keyword>
<feature type="region of interest" description="Disordered" evidence="1">
    <location>
        <begin position="1"/>
        <end position="64"/>
    </location>
</feature>
<dbReference type="EMBL" id="JAGPYM010000018">
    <property type="protein sequence ID" value="KAH6885311.1"/>
    <property type="molecule type" value="Genomic_DNA"/>
</dbReference>
<dbReference type="OrthoDB" id="4838614at2759"/>
<dbReference type="AlphaFoldDB" id="A0A9P8W035"/>
<accession>A0A9P8W035</accession>
<comment type="caution">
    <text evidence="2">The sequence shown here is derived from an EMBL/GenBank/DDBJ whole genome shotgun (WGS) entry which is preliminary data.</text>
</comment>
<protein>
    <submittedName>
        <fullName evidence="2">Uncharacterized protein</fullName>
    </submittedName>
</protein>
<evidence type="ECO:0000313" key="3">
    <source>
        <dbReference type="Proteomes" id="UP000777438"/>
    </source>
</evidence>
<name>A0A9P8W035_9HYPO</name>